<dbReference type="EMBL" id="SPHZ02000010">
    <property type="protein sequence ID" value="KAF0895777.1"/>
    <property type="molecule type" value="Genomic_DNA"/>
</dbReference>
<protein>
    <submittedName>
        <fullName evidence="1">Uncharacterized protein</fullName>
    </submittedName>
</protein>
<gene>
    <name evidence="1" type="ORF">E2562_016512</name>
</gene>
<evidence type="ECO:0000313" key="1">
    <source>
        <dbReference type="EMBL" id="KAF0895777.1"/>
    </source>
</evidence>
<proteinExistence type="predicted"/>
<dbReference type="Proteomes" id="UP000479710">
    <property type="component" value="Unassembled WGS sequence"/>
</dbReference>
<evidence type="ECO:0000313" key="2">
    <source>
        <dbReference type="Proteomes" id="UP000479710"/>
    </source>
</evidence>
<reference evidence="1 2" key="1">
    <citation type="submission" date="2019-11" db="EMBL/GenBank/DDBJ databases">
        <title>Whole genome sequence of Oryza granulata.</title>
        <authorList>
            <person name="Li W."/>
        </authorList>
    </citation>
    <scope>NUCLEOTIDE SEQUENCE [LARGE SCALE GENOMIC DNA]</scope>
    <source>
        <strain evidence="2">cv. Menghai</strain>
        <tissue evidence="1">Leaf</tissue>
    </source>
</reference>
<accession>A0A6G1C712</accession>
<sequence length="72" mass="7138">MAFSRRHALAGIGEAVCCPSLIAGVGAWLDGVGVASMKMQGVGVAQLVGPKSVKVLCNSIGIGGCSKVVSTH</sequence>
<organism evidence="1 2">
    <name type="scientific">Oryza meyeriana var. granulata</name>
    <dbReference type="NCBI Taxonomy" id="110450"/>
    <lineage>
        <taxon>Eukaryota</taxon>
        <taxon>Viridiplantae</taxon>
        <taxon>Streptophyta</taxon>
        <taxon>Embryophyta</taxon>
        <taxon>Tracheophyta</taxon>
        <taxon>Spermatophyta</taxon>
        <taxon>Magnoliopsida</taxon>
        <taxon>Liliopsida</taxon>
        <taxon>Poales</taxon>
        <taxon>Poaceae</taxon>
        <taxon>BOP clade</taxon>
        <taxon>Oryzoideae</taxon>
        <taxon>Oryzeae</taxon>
        <taxon>Oryzinae</taxon>
        <taxon>Oryza</taxon>
        <taxon>Oryza meyeriana</taxon>
    </lineage>
</organism>
<name>A0A6G1C712_9ORYZ</name>
<keyword evidence="2" id="KW-1185">Reference proteome</keyword>
<dbReference type="AlphaFoldDB" id="A0A6G1C712"/>
<comment type="caution">
    <text evidence="1">The sequence shown here is derived from an EMBL/GenBank/DDBJ whole genome shotgun (WGS) entry which is preliminary data.</text>
</comment>